<evidence type="ECO:0000256" key="6">
    <source>
        <dbReference type="ARBA" id="ARBA00023295"/>
    </source>
</evidence>
<evidence type="ECO:0000256" key="5">
    <source>
        <dbReference type="ARBA" id="ARBA00022801"/>
    </source>
</evidence>
<gene>
    <name evidence="10" type="ORF">HMPREF1536_04794</name>
</gene>
<dbReference type="SUPFAM" id="SSF51445">
    <property type="entry name" value="(Trans)glycosidases"/>
    <property type="match status" value="1"/>
</dbReference>
<reference evidence="10 11" key="1">
    <citation type="submission" date="2013-04" db="EMBL/GenBank/DDBJ databases">
        <title>The Genome Sequence of Parabacteroides gordonii DSM 23371.</title>
        <authorList>
            <consortium name="The Broad Institute Genomics Platform"/>
            <person name="Earl A."/>
            <person name="Ward D."/>
            <person name="Feldgarden M."/>
            <person name="Gevers D."/>
            <person name="Martens E."/>
            <person name="Sakamoto M."/>
            <person name="Benno Y."/>
            <person name="Suzuki N."/>
            <person name="Matsunaga N."/>
            <person name="Koshihara K."/>
            <person name="Seki M."/>
            <person name="Komiya H."/>
            <person name="Walker B."/>
            <person name="Young S."/>
            <person name="Zeng Q."/>
            <person name="Gargeya S."/>
            <person name="Fitzgerald M."/>
            <person name="Haas B."/>
            <person name="Abouelleil A."/>
            <person name="Allen A.W."/>
            <person name="Alvarado L."/>
            <person name="Arachchi H.M."/>
            <person name="Berlin A.M."/>
            <person name="Chapman S.B."/>
            <person name="Gainer-Dewar J."/>
            <person name="Goldberg J."/>
            <person name="Griggs A."/>
            <person name="Gujja S."/>
            <person name="Hansen M."/>
            <person name="Howarth C."/>
            <person name="Imamovic A."/>
            <person name="Ireland A."/>
            <person name="Larimer J."/>
            <person name="McCowan C."/>
            <person name="Murphy C."/>
            <person name="Pearson M."/>
            <person name="Poon T.W."/>
            <person name="Priest M."/>
            <person name="Roberts A."/>
            <person name="Saif S."/>
            <person name="Shea T."/>
            <person name="Sisk P."/>
            <person name="Sykes S."/>
            <person name="Wortman J."/>
            <person name="Nusbaum C."/>
            <person name="Birren B."/>
        </authorList>
    </citation>
    <scope>NUCLEOTIDE SEQUENCE [LARGE SCALE GENOMIC DNA]</scope>
    <source>
        <strain evidence="10 11">MS-1</strain>
    </source>
</reference>
<accession>A0A0F5ISN5</accession>
<dbReference type="GO" id="GO:0005764">
    <property type="term" value="C:lysosome"/>
    <property type="evidence" value="ECO:0007669"/>
    <property type="project" value="TreeGrafter"/>
</dbReference>
<evidence type="ECO:0000259" key="9">
    <source>
        <dbReference type="Pfam" id="PF01120"/>
    </source>
</evidence>
<dbReference type="PANTHER" id="PTHR10030">
    <property type="entry name" value="ALPHA-L-FUCOSIDASE"/>
    <property type="match status" value="1"/>
</dbReference>
<proteinExistence type="inferred from homology"/>
<dbReference type="EMBL" id="AQHW01000027">
    <property type="protein sequence ID" value="KKB48330.1"/>
    <property type="molecule type" value="Genomic_DNA"/>
</dbReference>
<keyword evidence="11" id="KW-1185">Reference proteome</keyword>
<comment type="function">
    <text evidence="1">Alpha-L-fucosidase is responsible for hydrolyzing the alpha-1,6-linked fucose joined to the reducing-end N-acetylglucosamine of the carbohydrate moieties of glycoproteins.</text>
</comment>
<comment type="similarity">
    <text evidence="2">Belongs to the glycosyl hydrolase 29 family.</text>
</comment>
<keyword evidence="5" id="KW-0378">Hydrolase</keyword>
<evidence type="ECO:0000256" key="4">
    <source>
        <dbReference type="ARBA" id="ARBA00022729"/>
    </source>
</evidence>
<evidence type="ECO:0000313" key="11">
    <source>
        <dbReference type="Proteomes" id="UP000033035"/>
    </source>
</evidence>
<dbReference type="GO" id="GO:0006004">
    <property type="term" value="P:fucose metabolic process"/>
    <property type="evidence" value="ECO:0007669"/>
    <property type="project" value="InterPro"/>
</dbReference>
<comment type="caution">
    <text evidence="10">The sequence shown here is derived from an EMBL/GenBank/DDBJ whole genome shotgun (WGS) entry which is preliminary data.</text>
</comment>
<dbReference type="RefSeq" id="WP_028727331.1">
    <property type="nucleotide sequence ID" value="NZ_AUAE01000013.1"/>
</dbReference>
<evidence type="ECO:0000313" key="10">
    <source>
        <dbReference type="EMBL" id="KKB48330.1"/>
    </source>
</evidence>
<dbReference type="PIRSF" id="PIRSF001092">
    <property type="entry name" value="Alpha-L-fucosidase"/>
    <property type="match status" value="1"/>
</dbReference>
<name>A0A0F5ISN5_9BACT</name>
<keyword evidence="4 8" id="KW-0732">Signal</keyword>
<evidence type="ECO:0000256" key="7">
    <source>
        <dbReference type="PIRSR" id="PIRSR001092-1"/>
    </source>
</evidence>
<dbReference type="InterPro" id="IPR057739">
    <property type="entry name" value="Glyco_hydro_29_N"/>
</dbReference>
<dbReference type="InterPro" id="IPR017853">
    <property type="entry name" value="GH"/>
</dbReference>
<dbReference type="GO" id="GO:0004560">
    <property type="term" value="F:alpha-L-fucosidase activity"/>
    <property type="evidence" value="ECO:0007669"/>
    <property type="project" value="InterPro"/>
</dbReference>
<dbReference type="InterPro" id="IPR016286">
    <property type="entry name" value="FUC_metazoa-typ"/>
</dbReference>
<dbReference type="PRINTS" id="PR00741">
    <property type="entry name" value="GLHYDRLASE29"/>
</dbReference>
<dbReference type="InterPro" id="IPR000933">
    <property type="entry name" value="Glyco_hydro_29"/>
</dbReference>
<evidence type="ECO:0000256" key="8">
    <source>
        <dbReference type="SAM" id="SignalP"/>
    </source>
</evidence>
<dbReference type="GO" id="GO:0016139">
    <property type="term" value="P:glycoside catabolic process"/>
    <property type="evidence" value="ECO:0007669"/>
    <property type="project" value="TreeGrafter"/>
</dbReference>
<dbReference type="AlphaFoldDB" id="A0A0F5ISN5"/>
<dbReference type="STRING" id="1203610.HMPREF1536_04794"/>
<feature type="site" description="May be important for catalysis" evidence="7">
    <location>
        <position position="301"/>
    </location>
</feature>
<feature type="domain" description="Glycoside hydrolase family 29 N-terminal" evidence="9">
    <location>
        <begin position="29"/>
        <end position="368"/>
    </location>
</feature>
<sequence length="461" mass="53088">MKILKTLFGCLAGAALTMNVSAQEVQGFVHQRSTDYEWPADQQVLNKLDKWQDQKFGVLFHWGLYSVPGIVESWSICSEDVDWISRKKDLTYNEYKKWYWGLKDSLNPTQFDPAKWADIMQDAGMKYMIFTTKHHDGFCMFDSKYTDFSIANGPFGTDPRKDVARHVFDAFRQKDFMIGCYFSKPDWHCEWFWNPYFATPNRRQNYKKDRHPDWWKNYQEFTYNQMDELMTDYGKFDILWLDGGWVTGDDVNLDKLLTKVRTSTQPGLISVDRTIRGRNENYQTPERSIPETQLNNPWESCITLSNDWGWVPNAPYKSPAKVISLLAEITAKGGCLLLGVGPTPQGTIEEAVSERLHVVGEWLKANGKAIYNTRITPVYNDGNVWFTADKDGKTIYAIYALPDGENLPETIEWTGNIPTGKMKMLKGNKTVKYTGKDGKVKVTLPKGLKNEPVALQFTLKK</sequence>
<evidence type="ECO:0000256" key="2">
    <source>
        <dbReference type="ARBA" id="ARBA00007951"/>
    </source>
</evidence>
<dbReference type="PANTHER" id="PTHR10030:SF37">
    <property type="entry name" value="ALPHA-L-FUCOSIDASE-RELATED"/>
    <property type="match status" value="1"/>
</dbReference>
<dbReference type="Gene3D" id="3.20.20.80">
    <property type="entry name" value="Glycosidases"/>
    <property type="match status" value="1"/>
</dbReference>
<feature type="signal peptide" evidence="8">
    <location>
        <begin position="1"/>
        <end position="22"/>
    </location>
</feature>
<dbReference type="EC" id="3.2.1.51" evidence="3"/>
<dbReference type="Pfam" id="PF01120">
    <property type="entry name" value="Alpha_L_fucos"/>
    <property type="match status" value="1"/>
</dbReference>
<dbReference type="HOGENOM" id="CLU_002934_0_3_10"/>
<dbReference type="PATRIC" id="fig|1203610.3.peg.4888"/>
<protein>
    <recommendedName>
        <fullName evidence="3">alpha-L-fucosidase</fullName>
        <ecNumber evidence="3">3.2.1.51</ecNumber>
    </recommendedName>
</protein>
<organism evidence="10 11">
    <name type="scientific">Parabacteroides gordonii MS-1 = DSM 23371</name>
    <dbReference type="NCBI Taxonomy" id="1203610"/>
    <lineage>
        <taxon>Bacteria</taxon>
        <taxon>Pseudomonadati</taxon>
        <taxon>Bacteroidota</taxon>
        <taxon>Bacteroidia</taxon>
        <taxon>Bacteroidales</taxon>
        <taxon>Tannerellaceae</taxon>
        <taxon>Parabacteroides</taxon>
    </lineage>
</organism>
<dbReference type="Proteomes" id="UP000033035">
    <property type="component" value="Unassembled WGS sequence"/>
</dbReference>
<feature type="chain" id="PRO_5002488813" description="alpha-L-fucosidase" evidence="8">
    <location>
        <begin position="23"/>
        <end position="461"/>
    </location>
</feature>
<dbReference type="SMART" id="SM00812">
    <property type="entry name" value="Alpha_L_fucos"/>
    <property type="match status" value="1"/>
</dbReference>
<evidence type="ECO:0000256" key="1">
    <source>
        <dbReference type="ARBA" id="ARBA00004071"/>
    </source>
</evidence>
<keyword evidence="6" id="KW-0326">Glycosidase</keyword>
<evidence type="ECO:0000256" key="3">
    <source>
        <dbReference type="ARBA" id="ARBA00012662"/>
    </source>
</evidence>